<keyword evidence="2" id="KW-0328">Glycosyltransferase</keyword>
<dbReference type="PANTHER" id="PTHR12526:SF630">
    <property type="entry name" value="GLYCOSYLTRANSFERASE"/>
    <property type="match status" value="1"/>
</dbReference>
<dbReference type="RefSeq" id="WP_407137632.1">
    <property type="nucleotide sequence ID" value="NZ_JBGQPK010000055.1"/>
</dbReference>
<accession>A0ABW8UE43</accession>
<evidence type="ECO:0000313" key="2">
    <source>
        <dbReference type="EMBL" id="MFL2030052.1"/>
    </source>
</evidence>
<organism evidence="2 3">
    <name type="scientific">Loigolactobacillus zhaoyuanensis</name>
    <dbReference type="NCBI Taxonomy" id="2486017"/>
    <lineage>
        <taxon>Bacteria</taxon>
        <taxon>Bacillati</taxon>
        <taxon>Bacillota</taxon>
        <taxon>Bacilli</taxon>
        <taxon>Lactobacillales</taxon>
        <taxon>Lactobacillaceae</taxon>
        <taxon>Loigolactobacillus</taxon>
    </lineage>
</organism>
<dbReference type="Proteomes" id="UP001625389">
    <property type="component" value="Unassembled WGS sequence"/>
</dbReference>
<evidence type="ECO:0000313" key="3">
    <source>
        <dbReference type="Proteomes" id="UP001625389"/>
    </source>
</evidence>
<feature type="domain" description="Glycosyl transferase family 1" evidence="1">
    <location>
        <begin position="172"/>
        <end position="318"/>
    </location>
</feature>
<name>A0ABW8UE43_9LACO</name>
<dbReference type="Pfam" id="PF00534">
    <property type="entry name" value="Glycos_transf_1"/>
    <property type="match status" value="1"/>
</dbReference>
<reference evidence="2 3" key="1">
    <citation type="submission" date="2024-08" db="EMBL/GenBank/DDBJ databases">
        <authorList>
            <person name="Arias E."/>
        </authorList>
    </citation>
    <scope>NUCLEOTIDE SEQUENCE [LARGE SCALE GENOMIC DNA]</scope>
    <source>
        <strain evidence="2 3">FAM 25317</strain>
    </source>
</reference>
<dbReference type="Gene3D" id="3.40.50.2000">
    <property type="entry name" value="Glycogen Phosphorylase B"/>
    <property type="match status" value="2"/>
</dbReference>
<dbReference type="EC" id="2.4.-.-" evidence="2"/>
<dbReference type="CDD" id="cd03811">
    <property type="entry name" value="GT4_GT28_WabH-like"/>
    <property type="match status" value="1"/>
</dbReference>
<evidence type="ECO:0000259" key="1">
    <source>
        <dbReference type="Pfam" id="PF00534"/>
    </source>
</evidence>
<dbReference type="EMBL" id="JBGQPK010000055">
    <property type="protein sequence ID" value="MFL2030052.1"/>
    <property type="molecule type" value="Genomic_DNA"/>
</dbReference>
<protein>
    <submittedName>
        <fullName evidence="2">Glycosyltransferase</fullName>
        <ecNumber evidence="2">2.4.-.-</ecNumber>
    </submittedName>
</protein>
<comment type="caution">
    <text evidence="2">The sequence shown here is derived from an EMBL/GenBank/DDBJ whole genome shotgun (WGS) entry which is preliminary data.</text>
</comment>
<keyword evidence="2" id="KW-0808">Transferase</keyword>
<sequence>MKISIIAPVLSGKGGTETVINKVLNSDSLKQSQISTTLFLAGGTYSLEWLKNTSANRLISITEKNKLLKLLRFIQYLLHTDDQLLLILSTKLIVLAYWIKKIFNRKYTIISWIHFSLNDEPEVHTKDLHYADAHFAISSGIREQLLALGIPDNNIYTVYNPVSPNQNIIPQAEQAKFVFIGRILFDGQKNLKELIDGLAQVKLNNWQITMIGTGPDLQKCQNYIAEKYPNLIQSFIWKGWVDDPWTIIDEASLLLLTSKFEGFPMVLLEAISRGLPCLSSDCPTGPADIIQPAINGDLYQMGNLQEFSSKISYLLDEVHFESKTVKSSIEKFYDQSYEKNILKALNEVKIDHVKK</sequence>
<keyword evidence="3" id="KW-1185">Reference proteome</keyword>
<dbReference type="PANTHER" id="PTHR12526">
    <property type="entry name" value="GLYCOSYLTRANSFERASE"/>
    <property type="match status" value="1"/>
</dbReference>
<dbReference type="SUPFAM" id="SSF53756">
    <property type="entry name" value="UDP-Glycosyltransferase/glycogen phosphorylase"/>
    <property type="match status" value="1"/>
</dbReference>
<dbReference type="InterPro" id="IPR001296">
    <property type="entry name" value="Glyco_trans_1"/>
</dbReference>
<proteinExistence type="predicted"/>
<dbReference type="GO" id="GO:0016757">
    <property type="term" value="F:glycosyltransferase activity"/>
    <property type="evidence" value="ECO:0007669"/>
    <property type="project" value="UniProtKB-KW"/>
</dbReference>
<gene>
    <name evidence="2" type="ORF">ACEN34_10545</name>
</gene>